<dbReference type="RefSeq" id="WP_089750679.1">
    <property type="nucleotide sequence ID" value="NZ_FOOG01000005.1"/>
</dbReference>
<evidence type="ECO:0000313" key="1">
    <source>
        <dbReference type="EMBL" id="SFF67911.1"/>
    </source>
</evidence>
<reference evidence="2" key="1">
    <citation type="submission" date="2016-10" db="EMBL/GenBank/DDBJ databases">
        <authorList>
            <person name="Varghese N."/>
            <person name="Submissions S."/>
        </authorList>
    </citation>
    <scope>NUCLEOTIDE SEQUENCE [LARGE SCALE GENOMIC DNA]</scope>
    <source>
        <strain evidence="2">FP5</strain>
    </source>
</reference>
<accession>A0A1I2KS17</accession>
<keyword evidence="1" id="KW-0282">Flagellum</keyword>
<gene>
    <name evidence="1" type="ORF">SAMN05216353_10577</name>
</gene>
<dbReference type="NCBIfam" id="TIGR03826">
    <property type="entry name" value="YvyF"/>
    <property type="match status" value="1"/>
</dbReference>
<dbReference type="OrthoDB" id="1739831at2"/>
<sequence length="136" mass="16026">MGNLANCPRCSALFLSGSVTVCNQCRNKEEQNYQKVYEFMRKKQNRMASVAEIEVATRVSEKQIREFVKQKRLHPAQFPNISYPCEKCERPIQDGRICERCKQEITKGLKRHESNKVLDSKKNFKEKRTYYSVKNK</sequence>
<keyword evidence="1" id="KW-0969">Cilium</keyword>
<dbReference type="EMBL" id="FOOG01000005">
    <property type="protein sequence ID" value="SFF67911.1"/>
    <property type="molecule type" value="Genomic_DNA"/>
</dbReference>
<proteinExistence type="predicted"/>
<evidence type="ECO:0000313" key="2">
    <source>
        <dbReference type="Proteomes" id="UP000198897"/>
    </source>
</evidence>
<dbReference type="AlphaFoldDB" id="A0A1I2KS17"/>
<organism evidence="1 2">
    <name type="scientific">Halobacillus alkaliphilus</name>
    <dbReference type="NCBI Taxonomy" id="396056"/>
    <lineage>
        <taxon>Bacteria</taxon>
        <taxon>Bacillati</taxon>
        <taxon>Bacillota</taxon>
        <taxon>Bacilli</taxon>
        <taxon>Bacillales</taxon>
        <taxon>Bacillaceae</taxon>
        <taxon>Halobacillus</taxon>
    </lineage>
</organism>
<keyword evidence="2" id="KW-1185">Reference proteome</keyword>
<dbReference type="InterPro" id="IPR022258">
    <property type="entry name" value="Flagellar_operon_YvyF"/>
</dbReference>
<keyword evidence="1" id="KW-0966">Cell projection</keyword>
<protein>
    <submittedName>
        <fullName evidence="1">Flagellar operon protein TIGR03826</fullName>
    </submittedName>
</protein>
<name>A0A1I2KS17_9BACI</name>
<dbReference type="Proteomes" id="UP000198897">
    <property type="component" value="Unassembled WGS sequence"/>
</dbReference>